<sequence>MRINRERHFHLMKLCGAKGNRTPDLLDANESTWAFGTACNVGRVKFLQVDGLATLGTKEP</sequence>
<evidence type="ECO:0000313" key="2">
    <source>
        <dbReference type="Proteomes" id="UP000466831"/>
    </source>
</evidence>
<gene>
    <name evidence="1" type="ORF">MMARJ_45760</name>
</gene>
<proteinExistence type="predicted"/>
<organism evidence="1 2">
    <name type="scientific">Mycobacterium marseillense</name>
    <dbReference type="NCBI Taxonomy" id="701042"/>
    <lineage>
        <taxon>Bacteria</taxon>
        <taxon>Bacillati</taxon>
        <taxon>Actinomycetota</taxon>
        <taxon>Actinomycetes</taxon>
        <taxon>Mycobacteriales</taxon>
        <taxon>Mycobacteriaceae</taxon>
        <taxon>Mycobacterium</taxon>
        <taxon>Mycobacterium avium complex (MAC)</taxon>
    </lineage>
</organism>
<keyword evidence="2" id="KW-1185">Reference proteome</keyword>
<name>A0ABM7JIJ2_9MYCO</name>
<dbReference type="EMBL" id="AP022584">
    <property type="protein sequence ID" value="BBY13836.1"/>
    <property type="molecule type" value="Genomic_DNA"/>
</dbReference>
<evidence type="ECO:0000313" key="1">
    <source>
        <dbReference type="EMBL" id="BBY13836.1"/>
    </source>
</evidence>
<reference evidence="1 2" key="1">
    <citation type="journal article" date="2019" name="Emerg. Microbes Infect.">
        <title>Comprehensive subspecies identification of 175 nontuberculous mycobacteria species based on 7547 genomic profiles.</title>
        <authorList>
            <person name="Matsumoto Y."/>
            <person name="Kinjo T."/>
            <person name="Motooka D."/>
            <person name="Nabeya D."/>
            <person name="Jung N."/>
            <person name="Uechi K."/>
            <person name="Horii T."/>
            <person name="Iida T."/>
            <person name="Fujita J."/>
            <person name="Nakamura S."/>
        </authorList>
    </citation>
    <scope>NUCLEOTIDE SEQUENCE [LARGE SCALE GENOMIC DNA]</scope>
    <source>
        <strain evidence="1 2">JCM 17324</strain>
    </source>
</reference>
<protein>
    <submittedName>
        <fullName evidence="1">Uncharacterized protein</fullName>
    </submittedName>
</protein>
<dbReference type="Proteomes" id="UP000466831">
    <property type="component" value="Chromosome"/>
</dbReference>
<accession>A0ABM7JIJ2</accession>